<dbReference type="InterPro" id="IPR052926">
    <property type="entry name" value="Metallo-beta-lactamase_dom"/>
</dbReference>
<dbReference type="SMART" id="SM00849">
    <property type="entry name" value="Lactamase_B"/>
    <property type="match status" value="1"/>
</dbReference>
<protein>
    <submittedName>
        <fullName evidence="2">Beta-lactamase domain-containing protein</fullName>
    </submittedName>
</protein>
<gene>
    <name evidence="2" type="ORF">SCAL_000364</name>
</gene>
<evidence type="ECO:0000259" key="1">
    <source>
        <dbReference type="SMART" id="SM00849"/>
    </source>
</evidence>
<dbReference type="CDD" id="cd07713">
    <property type="entry name" value="DHPS-like_MBL-fold"/>
    <property type="match status" value="1"/>
</dbReference>
<dbReference type="InterPro" id="IPR041712">
    <property type="entry name" value="DHPS-like_MBL-fold"/>
</dbReference>
<dbReference type="Gene3D" id="3.60.15.10">
    <property type="entry name" value="Ribonuclease Z/Hydroxyacylglutathione hydrolase-like"/>
    <property type="match status" value="1"/>
</dbReference>
<feature type="domain" description="Metallo-beta-lactamase" evidence="1">
    <location>
        <begin position="22"/>
        <end position="217"/>
    </location>
</feature>
<accession>A0A1F2PBS5</accession>
<sequence>MKTRIITLSENTPARDGFIGEYGLSVLIERGSEKILFDTGQGTACVRNADLMGVKLDDIGIIILSHGHYDHTGGLKSVLHRTGRVDVYAHPDIFCKRYAIRGDHKRSIGIPFERSELEALGARFILSRDPVHLNDIIISGEIKRQTAFELPDPALFIEDQGTLKPDPFADDQAIAIKTSDGLIIILGCAHSGMVNTIAQLIELTREDRIHTIIGGTHLMFAEKRQIEASIKYLKSIEVGKIGVSHCTGHEASNRLKEAFGDRFFMNNAGSVIEI</sequence>
<evidence type="ECO:0000313" key="2">
    <source>
        <dbReference type="EMBL" id="OFV68688.1"/>
    </source>
</evidence>
<dbReference type="PANTHER" id="PTHR13754:SF18">
    <property type="entry name" value="7,8-DIHYDROPTERIN-6-METHYL-4-(BETA-D-RIBOFURANOSYL)-AMINOBENZENE-5'-PHOSPHATE SYNTHASE"/>
    <property type="match status" value="1"/>
</dbReference>
<dbReference type="Pfam" id="PF00753">
    <property type="entry name" value="Lactamase_B"/>
    <property type="match status" value="1"/>
</dbReference>
<comment type="caution">
    <text evidence="2">The sequence shown here is derived from an EMBL/GenBank/DDBJ whole genome shotgun (WGS) entry which is preliminary data.</text>
</comment>
<dbReference type="SUPFAM" id="SSF56281">
    <property type="entry name" value="Metallo-hydrolase/oxidoreductase"/>
    <property type="match status" value="1"/>
</dbReference>
<dbReference type="Proteomes" id="UP000186940">
    <property type="component" value="Unassembled WGS sequence"/>
</dbReference>
<organism evidence="2 3">
    <name type="scientific">Candidatus Syntropharchaeum caldarium</name>
    <dbReference type="NCBI Taxonomy" id="1838285"/>
    <lineage>
        <taxon>Archaea</taxon>
        <taxon>Methanobacteriati</taxon>
        <taxon>Methanobacteriota</taxon>
        <taxon>Stenosarchaea group</taxon>
        <taxon>Methanomicrobia</taxon>
        <taxon>Methanosarcinales</taxon>
        <taxon>ANME-2 cluster</taxon>
        <taxon>Candidatus Syntropharchaeum</taxon>
    </lineage>
</organism>
<dbReference type="PATRIC" id="fig|1838285.3.peg.368"/>
<dbReference type="InterPro" id="IPR036866">
    <property type="entry name" value="RibonucZ/Hydroxyglut_hydro"/>
</dbReference>
<reference evidence="2" key="1">
    <citation type="submission" date="2016-05" db="EMBL/GenBank/DDBJ databases">
        <title>Microbial consortia oxidize butane by reversing methanogenesis.</title>
        <authorList>
            <person name="Laso-Perez R."/>
            <person name="Richter M."/>
            <person name="Wegener G."/>
            <person name="Musat F."/>
        </authorList>
    </citation>
    <scope>NUCLEOTIDE SEQUENCE [LARGE SCALE GENOMIC DNA]</scope>
    <source>
        <strain evidence="2">BOX2</strain>
    </source>
</reference>
<dbReference type="PANTHER" id="PTHR13754">
    <property type="entry name" value="METALLO-BETA-LACTAMASE SUPERFAMILY PROTEIN"/>
    <property type="match status" value="1"/>
</dbReference>
<dbReference type="STRING" id="1838285.SCAL_000364"/>
<dbReference type="EMBL" id="LYOS01000001">
    <property type="protein sequence ID" value="OFV68688.1"/>
    <property type="molecule type" value="Genomic_DNA"/>
</dbReference>
<keyword evidence="3" id="KW-1185">Reference proteome</keyword>
<dbReference type="InterPro" id="IPR001279">
    <property type="entry name" value="Metallo-B-lactamas"/>
</dbReference>
<dbReference type="GO" id="GO:0016740">
    <property type="term" value="F:transferase activity"/>
    <property type="evidence" value="ECO:0007669"/>
    <property type="project" value="TreeGrafter"/>
</dbReference>
<name>A0A1F2PBS5_9EURY</name>
<proteinExistence type="predicted"/>
<dbReference type="AlphaFoldDB" id="A0A1F2PBS5"/>
<evidence type="ECO:0000313" key="3">
    <source>
        <dbReference type="Proteomes" id="UP000186940"/>
    </source>
</evidence>